<dbReference type="InterPro" id="IPR011971">
    <property type="entry name" value="CHP02284"/>
</dbReference>
<accession>A0ABS8PL25</accession>
<dbReference type="Proteomes" id="UP001199816">
    <property type="component" value="Unassembled WGS sequence"/>
</dbReference>
<dbReference type="Gene3D" id="1.20.1260.10">
    <property type="match status" value="1"/>
</dbReference>
<sequence length="153" mass="17114">MNYQDHSMLLNDLIRINNDRIAGYEKVSNELREGYDNDLKLLFSKMIINSNDLNADLSKMVSFLGGEPASGTTGAGKLYRLWLDVKAIFTVTADRKTALEDCEQIEDAVQQAYNDALNEPGLPPEIFALLSSQKASLLEAHNQVKVLRNMQHA</sequence>
<dbReference type="Pfam" id="PF09537">
    <property type="entry name" value="DUF2383"/>
    <property type="match status" value="1"/>
</dbReference>
<proteinExistence type="predicted"/>
<dbReference type="EMBL" id="JAJNEC010000003">
    <property type="protein sequence ID" value="MCD2421570.1"/>
    <property type="molecule type" value="Genomic_DNA"/>
</dbReference>
<keyword evidence="3" id="KW-1185">Reference proteome</keyword>
<organism evidence="2 3">
    <name type="scientific">Niabella pedocola</name>
    <dbReference type="NCBI Taxonomy" id="1752077"/>
    <lineage>
        <taxon>Bacteria</taxon>
        <taxon>Pseudomonadati</taxon>
        <taxon>Bacteroidota</taxon>
        <taxon>Chitinophagia</taxon>
        <taxon>Chitinophagales</taxon>
        <taxon>Chitinophagaceae</taxon>
        <taxon>Niabella</taxon>
    </lineage>
</organism>
<gene>
    <name evidence="2" type="ORF">LQ567_02275</name>
</gene>
<dbReference type="InterPro" id="IPR019052">
    <property type="entry name" value="DUF2383"/>
</dbReference>
<evidence type="ECO:0000313" key="2">
    <source>
        <dbReference type="EMBL" id="MCD2421570.1"/>
    </source>
</evidence>
<evidence type="ECO:0000259" key="1">
    <source>
        <dbReference type="Pfam" id="PF09537"/>
    </source>
</evidence>
<protein>
    <submittedName>
        <fullName evidence="2">PA2169 family four-helix-bundle protein</fullName>
    </submittedName>
</protein>
<feature type="domain" description="DUF2383" evidence="1">
    <location>
        <begin position="9"/>
        <end position="119"/>
    </location>
</feature>
<comment type="caution">
    <text evidence="2">The sequence shown here is derived from an EMBL/GenBank/DDBJ whole genome shotgun (WGS) entry which is preliminary data.</text>
</comment>
<evidence type="ECO:0000313" key="3">
    <source>
        <dbReference type="Proteomes" id="UP001199816"/>
    </source>
</evidence>
<dbReference type="NCBIfam" id="TIGR02284">
    <property type="entry name" value="PA2169 family four-helix-bundle protein"/>
    <property type="match status" value="1"/>
</dbReference>
<dbReference type="RefSeq" id="WP_231002475.1">
    <property type="nucleotide sequence ID" value="NZ_JAJNEC010000003.1"/>
</dbReference>
<dbReference type="InterPro" id="IPR012347">
    <property type="entry name" value="Ferritin-like"/>
</dbReference>
<reference evidence="2 3" key="1">
    <citation type="submission" date="2021-11" db="EMBL/GenBank/DDBJ databases">
        <title>Genomic of Niabella pedocola.</title>
        <authorList>
            <person name="Wu T."/>
        </authorList>
    </citation>
    <scope>NUCLEOTIDE SEQUENCE [LARGE SCALE GENOMIC DNA]</scope>
    <source>
        <strain evidence="2 3">JCM 31011</strain>
    </source>
</reference>
<name>A0ABS8PL25_9BACT</name>